<evidence type="ECO:0000256" key="1">
    <source>
        <dbReference type="SAM" id="MobiDB-lite"/>
    </source>
</evidence>
<name>A0A4S2KFL5_9HYME</name>
<feature type="compositionally biased region" description="Pro residues" evidence="1">
    <location>
        <begin position="50"/>
        <end position="60"/>
    </location>
</feature>
<evidence type="ECO:0000313" key="3">
    <source>
        <dbReference type="Proteomes" id="UP000310200"/>
    </source>
</evidence>
<comment type="caution">
    <text evidence="2">The sequence shown here is derived from an EMBL/GenBank/DDBJ whole genome shotgun (WGS) entry which is preliminary data.</text>
</comment>
<dbReference type="Proteomes" id="UP000310200">
    <property type="component" value="Unassembled WGS sequence"/>
</dbReference>
<sequence length="482" mass="54281">MRERRFSVTLFLLTFTRERVSQSRACDTHSAVYETCPELRARDATRGGPRAPPARGPPSPSGVRGSNDSITTRLMSGSVDQLICATDCDTVRLFINASREHRSGNVRIIATRLNSRGCYCNLIEVCKRVIPLSESTIAIVTGIHAGCKRRAVNENRWPSRRRETARPRPPPRRRKGSDEERGTASHGGNTPALSAGTVVIVEFFSLRAAAGQDFNLSLSRKDENRFENEPRIYNRSILLLHSSKSRNENMQISLGNRKDENRFENELLHMNVRRTVSPHASPVRRIARVLHVSRRRGTTPSCSSDRHRRRSSYGTRHTDLFYLRGAPGTASTCAGRCSLACLPACLPASLYSLYSSYSQREESLFGSDTRRHVVVVNVVVLLSFSQNHVRTNSQCPGAARYAEYERPTAIIVERDERFPVRLTVQLMNNEEAVARYYYYSTIPACRAFTAANASGRQKERQNKKFLVILSCEKTMTLVRNAK</sequence>
<accession>A0A4S2KFL5</accession>
<keyword evidence="3" id="KW-1185">Reference proteome</keyword>
<proteinExistence type="predicted"/>
<dbReference type="EMBL" id="QBLH01002534">
    <property type="protein sequence ID" value="TGZ48201.1"/>
    <property type="molecule type" value="Genomic_DNA"/>
</dbReference>
<protein>
    <submittedName>
        <fullName evidence="2">Uncharacterized protein</fullName>
    </submittedName>
</protein>
<feature type="region of interest" description="Disordered" evidence="1">
    <location>
        <begin position="42"/>
        <end position="69"/>
    </location>
</feature>
<gene>
    <name evidence="2" type="ORF">DBV15_09963</name>
</gene>
<reference evidence="2 3" key="1">
    <citation type="journal article" date="2019" name="Philos. Trans. R. Soc. Lond., B, Biol. Sci.">
        <title>Ant behaviour and brain gene expression of defending hosts depend on the ecological success of the intruding social parasite.</title>
        <authorList>
            <person name="Kaur R."/>
            <person name="Stoldt M."/>
            <person name="Jongepier E."/>
            <person name="Feldmeyer B."/>
            <person name="Menzel F."/>
            <person name="Bornberg-Bauer E."/>
            <person name="Foitzik S."/>
        </authorList>
    </citation>
    <scope>NUCLEOTIDE SEQUENCE [LARGE SCALE GENOMIC DNA]</scope>
    <source>
        <tissue evidence="2">Whole body</tissue>
    </source>
</reference>
<dbReference type="AlphaFoldDB" id="A0A4S2KFL5"/>
<feature type="region of interest" description="Disordered" evidence="1">
    <location>
        <begin position="155"/>
        <end position="191"/>
    </location>
</feature>
<organism evidence="2 3">
    <name type="scientific">Temnothorax longispinosus</name>
    <dbReference type="NCBI Taxonomy" id="300112"/>
    <lineage>
        <taxon>Eukaryota</taxon>
        <taxon>Metazoa</taxon>
        <taxon>Ecdysozoa</taxon>
        <taxon>Arthropoda</taxon>
        <taxon>Hexapoda</taxon>
        <taxon>Insecta</taxon>
        <taxon>Pterygota</taxon>
        <taxon>Neoptera</taxon>
        <taxon>Endopterygota</taxon>
        <taxon>Hymenoptera</taxon>
        <taxon>Apocrita</taxon>
        <taxon>Aculeata</taxon>
        <taxon>Formicoidea</taxon>
        <taxon>Formicidae</taxon>
        <taxon>Myrmicinae</taxon>
        <taxon>Temnothorax</taxon>
    </lineage>
</organism>
<evidence type="ECO:0000313" key="2">
    <source>
        <dbReference type="EMBL" id="TGZ48201.1"/>
    </source>
</evidence>